<dbReference type="Pfam" id="PF13962">
    <property type="entry name" value="PGG"/>
    <property type="match status" value="1"/>
</dbReference>
<proteinExistence type="predicted"/>
<protein>
    <recommendedName>
        <fullName evidence="2">PGG domain-containing protein</fullName>
    </recommendedName>
</protein>
<feature type="transmembrane region" description="Helical" evidence="1">
    <location>
        <begin position="58"/>
        <end position="80"/>
    </location>
</feature>
<evidence type="ECO:0000313" key="3">
    <source>
        <dbReference type="EMBL" id="WMV15302.1"/>
    </source>
</evidence>
<dbReference type="EMBL" id="CP133613">
    <property type="protein sequence ID" value="WMV15302.1"/>
    <property type="molecule type" value="Genomic_DNA"/>
</dbReference>
<evidence type="ECO:0000313" key="4">
    <source>
        <dbReference type="Proteomes" id="UP001234989"/>
    </source>
</evidence>
<gene>
    <name evidence="3" type="ORF">MTR67_008687</name>
</gene>
<dbReference type="InterPro" id="IPR026961">
    <property type="entry name" value="PGG_dom"/>
</dbReference>
<sequence length="204" mass="23092">MQRKLEEIQWSLIILLHYGENLLITRERYVQKKLALEKLWTGSVKEGERWMKDTANSCMLVATLIATMVFAAGFTVPGGYNSDNGIPILLKLYGFRIFVISDAVALFSSIVSIIMFLSILTSRYAEDDFLVSLPTKLLFGHTMLFVSIFSMFLAFAATFFLVYSNHMGWEPKLIAACAGVPLALFGCLQYKLWFDLDILVQVSF</sequence>
<dbReference type="GO" id="GO:0016020">
    <property type="term" value="C:membrane"/>
    <property type="evidence" value="ECO:0007669"/>
    <property type="project" value="TreeGrafter"/>
</dbReference>
<name>A0AAF0Q2N7_SOLVR</name>
<evidence type="ECO:0000256" key="1">
    <source>
        <dbReference type="SAM" id="Phobius"/>
    </source>
</evidence>
<dbReference type="Proteomes" id="UP001234989">
    <property type="component" value="Chromosome 2"/>
</dbReference>
<keyword evidence="1" id="KW-1133">Transmembrane helix</keyword>
<feature type="transmembrane region" description="Helical" evidence="1">
    <location>
        <begin position="92"/>
        <end position="117"/>
    </location>
</feature>
<feature type="domain" description="PGG" evidence="2">
    <location>
        <begin position="49"/>
        <end position="161"/>
    </location>
</feature>
<feature type="transmembrane region" description="Helical" evidence="1">
    <location>
        <begin position="138"/>
        <end position="161"/>
    </location>
</feature>
<dbReference type="PANTHER" id="PTHR24177">
    <property type="entry name" value="CASKIN"/>
    <property type="match status" value="1"/>
</dbReference>
<reference evidence="3" key="1">
    <citation type="submission" date="2023-08" db="EMBL/GenBank/DDBJ databases">
        <title>A de novo genome assembly of Solanum verrucosum Schlechtendal, a Mexican diploid species geographically isolated from the other diploid A-genome species in potato relatives.</title>
        <authorList>
            <person name="Hosaka K."/>
        </authorList>
    </citation>
    <scope>NUCLEOTIDE SEQUENCE</scope>
    <source>
        <tissue evidence="3">Young leaves</tissue>
    </source>
</reference>
<organism evidence="3 4">
    <name type="scientific">Solanum verrucosum</name>
    <dbReference type="NCBI Taxonomy" id="315347"/>
    <lineage>
        <taxon>Eukaryota</taxon>
        <taxon>Viridiplantae</taxon>
        <taxon>Streptophyta</taxon>
        <taxon>Embryophyta</taxon>
        <taxon>Tracheophyta</taxon>
        <taxon>Spermatophyta</taxon>
        <taxon>Magnoliopsida</taxon>
        <taxon>eudicotyledons</taxon>
        <taxon>Gunneridae</taxon>
        <taxon>Pentapetalae</taxon>
        <taxon>asterids</taxon>
        <taxon>lamiids</taxon>
        <taxon>Solanales</taxon>
        <taxon>Solanaceae</taxon>
        <taxon>Solanoideae</taxon>
        <taxon>Solaneae</taxon>
        <taxon>Solanum</taxon>
    </lineage>
</organism>
<dbReference type="PANTHER" id="PTHR24177:SF365">
    <property type="entry name" value="ANKYRIN REPEAT-CONTAINING PROTEIN NPR4-LIKE ISOFORM X1"/>
    <property type="match status" value="1"/>
</dbReference>
<accession>A0AAF0Q2N7</accession>
<evidence type="ECO:0000259" key="2">
    <source>
        <dbReference type="Pfam" id="PF13962"/>
    </source>
</evidence>
<keyword evidence="1" id="KW-0812">Transmembrane</keyword>
<keyword evidence="4" id="KW-1185">Reference proteome</keyword>
<dbReference type="AlphaFoldDB" id="A0AAF0Q2N7"/>
<keyword evidence="1" id="KW-0472">Membrane</keyword>